<dbReference type="EMBL" id="CP035107">
    <property type="protein sequence ID" value="QAR29977.1"/>
    <property type="molecule type" value="Genomic_DNA"/>
</dbReference>
<evidence type="ECO:0000313" key="2">
    <source>
        <dbReference type="EMBL" id="QAR29977.1"/>
    </source>
</evidence>
<accession>A0A3R5XSA5</accession>
<dbReference type="InterPro" id="IPR025631">
    <property type="entry name" value="Porin_10"/>
</dbReference>
<name>A0A3R5XSA5_ORNRH</name>
<dbReference type="SUPFAM" id="SSF56935">
    <property type="entry name" value="Porins"/>
    <property type="match status" value="1"/>
</dbReference>
<reference evidence="2 3" key="1">
    <citation type="submission" date="2019-01" db="EMBL/GenBank/DDBJ databases">
        <title>Whole Genome of Ornithobacterium rhinotracheale FARPER-174b.</title>
        <authorList>
            <person name="Tataje-Lavanda L.A."/>
            <person name="Montalvan A."/>
            <person name="Montesinos R."/>
            <person name="Zimic M."/>
            <person name="Fernandez-Sanchez M."/>
            <person name="Fernandez-Diaz M."/>
        </authorList>
    </citation>
    <scope>NUCLEOTIDE SEQUENCE [LARGE SCALE GENOMIC DNA]</scope>
    <source>
        <strain evidence="2 3">FARPER-174b</strain>
    </source>
</reference>
<evidence type="ECO:0000313" key="3">
    <source>
        <dbReference type="Proteomes" id="UP000287701"/>
    </source>
</evidence>
<evidence type="ECO:0008006" key="4">
    <source>
        <dbReference type="Google" id="ProtNLM"/>
    </source>
</evidence>
<protein>
    <recommendedName>
        <fullName evidence="4">Porin</fullName>
    </recommendedName>
</protein>
<feature type="signal peptide" evidence="1">
    <location>
        <begin position="1"/>
        <end position="22"/>
    </location>
</feature>
<sequence length="671" mass="77572">MSYKHFFAFLLILGLGSFDAPAWGQILEDPVSAGAEGEQWRRPSAMDNGFSVPDSMGMEQKDRPSDSLKVFNPTIKDYVFWQINSPKQVMDTALSIQSYYKQNIYNRDLFGYQVGSNLGLPLNPLVYDIDHPNLGILPAGKRYLYLAPEQVEYFNVKTPTTHFSFENGVKEGQFLQTLFTHSIHANLNYALQFNSLNSRGEFQRQNTDDKNFRISVNYNTPSRRYQLYTNVMSQKMQNEESGGVTPESLIAFKDNDELFSNRQRMAVNLMSSASQFKSKSFYLNQTFGLFKHRHAQDSTQHIYPLKLKHILKIEAQELAFKQNDLEDYYQNWELTNAQSTEYLDKKKFSTIKNYAGVQYQWSERLWLDAGAVFKTQNLRFENPNGLTDDSYTNHQLGVEGLLKFELSERLNLNANAEFLQGTAWGTEYNLDAHLKFEPLKNYAVVAGAKIGSRYPSINLLANQSFYKDLNFNHFDFNNENYQSIYGKLIFAPLDLEITARIANILNFTYIGADFNVAQSANALNYFSVNAKKHQQFQKFHLDAQVQYQMLTANEDKLPLPKVLARAAFYYQNDIFQKNAQIMLGASAYYYSLFNARNLLPNLNEWQLQDQQSIGNYPYVDIFANLKVRRMRIYLRGENIGAFILPGKYLYTPKQPAKDFKIQIGINWFLFS</sequence>
<organism evidence="2 3">
    <name type="scientific">Ornithobacterium rhinotracheale</name>
    <dbReference type="NCBI Taxonomy" id="28251"/>
    <lineage>
        <taxon>Bacteria</taxon>
        <taxon>Pseudomonadati</taxon>
        <taxon>Bacteroidota</taxon>
        <taxon>Flavobacteriia</taxon>
        <taxon>Flavobacteriales</taxon>
        <taxon>Weeksellaceae</taxon>
        <taxon>Ornithobacterium</taxon>
    </lineage>
</organism>
<dbReference type="Pfam" id="PF14121">
    <property type="entry name" value="Porin_10"/>
    <property type="match status" value="1"/>
</dbReference>
<dbReference type="OrthoDB" id="9812454at2"/>
<dbReference type="AlphaFoldDB" id="A0A3R5XSA5"/>
<evidence type="ECO:0000256" key="1">
    <source>
        <dbReference type="SAM" id="SignalP"/>
    </source>
</evidence>
<dbReference type="Proteomes" id="UP000287701">
    <property type="component" value="Chromosome"/>
</dbReference>
<keyword evidence="1" id="KW-0732">Signal</keyword>
<gene>
    <name evidence="2" type="ORF">EQP59_00665</name>
</gene>
<proteinExistence type="predicted"/>
<feature type="chain" id="PRO_5018526192" description="Porin" evidence="1">
    <location>
        <begin position="23"/>
        <end position="671"/>
    </location>
</feature>
<dbReference type="RefSeq" id="WP_128500490.1">
    <property type="nucleotide sequence ID" value="NZ_CP035107.1"/>
</dbReference>